<dbReference type="Gene3D" id="2.60.40.1450">
    <property type="entry name" value="LAG1, DNA binding domain"/>
    <property type="match status" value="1"/>
</dbReference>
<feature type="compositionally biased region" description="Low complexity" evidence="7">
    <location>
        <begin position="165"/>
        <end position="177"/>
    </location>
</feature>
<dbReference type="GO" id="GO:0005634">
    <property type="term" value="C:nucleus"/>
    <property type="evidence" value="ECO:0007669"/>
    <property type="project" value="UniProtKB-SubCell"/>
</dbReference>
<evidence type="ECO:0000256" key="5">
    <source>
        <dbReference type="ARBA" id="ARBA00023163"/>
    </source>
</evidence>
<evidence type="ECO:0000256" key="3">
    <source>
        <dbReference type="ARBA" id="ARBA00023015"/>
    </source>
</evidence>
<dbReference type="SUPFAM" id="SSF49417">
    <property type="entry name" value="p53-like transcription factors"/>
    <property type="match status" value="1"/>
</dbReference>
<evidence type="ECO:0000256" key="2">
    <source>
        <dbReference type="ARBA" id="ARBA00009704"/>
    </source>
</evidence>
<evidence type="ECO:0000259" key="8">
    <source>
        <dbReference type="SMART" id="SM01267"/>
    </source>
</evidence>
<keyword evidence="6" id="KW-0539">Nucleus</keyword>
<dbReference type="GO" id="GO:0000978">
    <property type="term" value="F:RNA polymerase II cis-regulatory region sequence-specific DNA binding"/>
    <property type="evidence" value="ECO:0007669"/>
    <property type="project" value="InterPro"/>
</dbReference>
<dbReference type="PANTHER" id="PTHR10665">
    <property type="entry name" value="RECOMBINING BINDING PROTEIN SUPPRESSOR OF HAIRLESS"/>
    <property type="match status" value="1"/>
</dbReference>
<organism evidence="10 11">
    <name type="scientific">Kwoniella dendrophila CBS 6074</name>
    <dbReference type="NCBI Taxonomy" id="1295534"/>
    <lineage>
        <taxon>Eukaryota</taxon>
        <taxon>Fungi</taxon>
        <taxon>Dikarya</taxon>
        <taxon>Basidiomycota</taxon>
        <taxon>Agaricomycotina</taxon>
        <taxon>Tremellomycetes</taxon>
        <taxon>Tremellales</taxon>
        <taxon>Cryptococcaceae</taxon>
        <taxon>Kwoniella</taxon>
    </lineage>
</organism>
<dbReference type="InterPro" id="IPR040159">
    <property type="entry name" value="CLS_fam"/>
</dbReference>
<dbReference type="InterPro" id="IPR008967">
    <property type="entry name" value="p53-like_TF_DNA-bd_sf"/>
</dbReference>
<keyword evidence="3" id="KW-0805">Transcription regulation</keyword>
<feature type="region of interest" description="Disordered" evidence="7">
    <location>
        <begin position="204"/>
        <end position="227"/>
    </location>
</feature>
<keyword evidence="5" id="KW-0804">Transcription</keyword>
<feature type="region of interest" description="Disordered" evidence="7">
    <location>
        <begin position="696"/>
        <end position="732"/>
    </location>
</feature>
<dbReference type="GeneID" id="91095064"/>
<gene>
    <name evidence="10" type="ORF">L201_004394</name>
</gene>
<dbReference type="InterPro" id="IPR015350">
    <property type="entry name" value="Beta-trefoil_DNA-bd_dom"/>
</dbReference>
<evidence type="ECO:0000313" key="11">
    <source>
        <dbReference type="Proteomes" id="UP001355207"/>
    </source>
</evidence>
<feature type="region of interest" description="Disordered" evidence="7">
    <location>
        <begin position="647"/>
        <end position="675"/>
    </location>
</feature>
<evidence type="ECO:0000256" key="4">
    <source>
        <dbReference type="ARBA" id="ARBA00023125"/>
    </source>
</evidence>
<proteinExistence type="inferred from homology"/>
<dbReference type="InterPro" id="IPR036358">
    <property type="entry name" value="BTD_sf"/>
</dbReference>
<evidence type="ECO:0000256" key="6">
    <source>
        <dbReference type="ARBA" id="ARBA00023242"/>
    </source>
</evidence>
<evidence type="ECO:0000256" key="7">
    <source>
        <dbReference type="SAM" id="MobiDB-lite"/>
    </source>
</evidence>
<dbReference type="SMART" id="SM01268">
    <property type="entry name" value="BTD"/>
    <property type="match status" value="1"/>
</dbReference>
<feature type="compositionally biased region" description="Basic and acidic residues" evidence="7">
    <location>
        <begin position="708"/>
        <end position="719"/>
    </location>
</feature>
<evidence type="ECO:0000313" key="10">
    <source>
        <dbReference type="EMBL" id="WWC89470.1"/>
    </source>
</evidence>
<keyword evidence="4" id="KW-0238">DNA-binding</keyword>
<feature type="compositionally biased region" description="Basic residues" evidence="7">
    <location>
        <begin position="214"/>
        <end position="227"/>
    </location>
</feature>
<feature type="region of interest" description="Disordered" evidence="7">
    <location>
        <begin position="165"/>
        <end position="185"/>
    </location>
</feature>
<comment type="similarity">
    <text evidence="2">Belongs to the Su(H) family.</text>
</comment>
<comment type="subcellular location">
    <subcellularLocation>
        <location evidence="1">Nucleus</location>
    </subcellularLocation>
</comment>
<name>A0AAX4JVK6_9TREE</name>
<sequence>MSQEEGDIPSTTPLDLLINAIAGSTDYPYSPTQTYQDSIRAENDATPFSHEGHGGEPVQVSVDQEAKDAQRVNRYIDRHKYLGSPTSRQKETSQIIADYIVQAQAVHSGSATNYQGRATKIEIWHPSTGQKSYGKERRIIAPPPKLCISGPLLSSVASVTMSTTSLSSSASPSNPTMITTSSSQTHKIASSTIEDIDPELFVSDPSPEITLSKNKGKRAKKSNRKTKIMSAARSAGFGGTLPRWRKAIEGKERESLSDGLNFPGLWIGEDIGKNKEFNLELKIMLEDHVPTQHDEGAFNNEKGRTVAQDLISNGDLAKIQDIQPFENIDQSIQLSEVLDSSSIDVLQPLAAAVQQVNEAARQALAEDSPELRVPGEADLTQLPTPYRALDENPSQDVSIPQEIAIPSTPRAATPMPTQPAMPYATFISNPLKLISKPSQKTAKARSMSSCLSIDSSFALWTRINAQTVRTKYMRLEVDESNQSNEAEEDSFAAKLTSKTGKWTPFKFEIIKRVTLPIIDKKNIRSASHNQPQPPSNFLVSDSIDQYENILTYGSIVKLVDLQSGIQSDPVKIVRIEDNGYTLGEHEGHPVSELQRIGLVRLHDDGDNDYSERLTEKGERWYLSAPGARMGGGEVIPGMEYMRSLGRGGRAKPTFTNQKSKTSIAPAPSGPIGENIPIPETLNNVEQTSDMPNDVNETLNSSNAPTTALEKRKADYEEGKQLQTPVKKRKKTKRNALASAVLAEDEEGNSQIMLSWVKAENREEINASVGLKDAVEGEDRSQNVTVDRVEDWMSWIIGGVACSSQTLFSTTNINQPSSPTPCDIQDGQKRLGSEATSIDPIPQILIPPKFDSEQNTLDLTLSQFHFPSSSSSSSPLQSSQIDDEPLEIYLGPIGPLYYTTWKSTSPKNTPTLAIPFNRSRNQEVTDTINHYKVYSTYPSNKKHIIVQVHMPNAEEIIQVMKDCLVRATEEKERSSGDDAIRDKTVTFEEDDNNAKQIQHTTKGDIVVAGRNSKLQENLIDQNTAIRLNDFEQETTTAEENPIDQPNLHDDVAIPELSSETRIEAPPLEPQSLWFDEQEDTESHQNKLSELSIEAALSMTDNDFNTLHELGPFVQGEDDPNIIAEHNNDNNGGIAQATEMTEEGMVIDPSLKSQPIPKVKDVDFITQINDQSQVEQQPELETIKLHQSSTSNKNNNKEKNHDLIPLPFLLFRQSDNMVFGIGKSVIAQNINSTPTYTKNPKVDLQLQVISDKDQDNLKWGLRVIDM</sequence>
<reference evidence="10 11" key="1">
    <citation type="submission" date="2024-01" db="EMBL/GenBank/DDBJ databases">
        <title>Comparative genomics of Cryptococcus and Kwoniella reveals pathogenesis evolution and contrasting modes of karyotype evolution via chromosome fusion or intercentromeric recombination.</title>
        <authorList>
            <person name="Coelho M.A."/>
            <person name="David-Palma M."/>
            <person name="Shea T."/>
            <person name="Bowers K."/>
            <person name="McGinley-Smith S."/>
            <person name="Mohammad A.W."/>
            <person name="Gnirke A."/>
            <person name="Yurkov A.M."/>
            <person name="Nowrousian M."/>
            <person name="Sun S."/>
            <person name="Cuomo C.A."/>
            <person name="Heitman J."/>
        </authorList>
    </citation>
    <scope>NUCLEOTIDE SEQUENCE [LARGE SCALE GENOMIC DNA]</scope>
    <source>
        <strain evidence="10 11">CBS 6074</strain>
    </source>
</reference>
<dbReference type="SMART" id="SM01267">
    <property type="entry name" value="LAG1_DNAbind"/>
    <property type="match status" value="1"/>
</dbReference>
<protein>
    <submittedName>
        <fullName evidence="10">Uncharacterized protein</fullName>
    </submittedName>
</protein>
<feature type="domain" description="Beta-trefoil DNA-binding" evidence="9">
    <location>
        <begin position="449"/>
        <end position="893"/>
    </location>
</feature>
<dbReference type="EMBL" id="CP144102">
    <property type="protein sequence ID" value="WWC89470.1"/>
    <property type="molecule type" value="Genomic_DNA"/>
</dbReference>
<dbReference type="SUPFAM" id="SSF110217">
    <property type="entry name" value="DNA-binding protein LAG-1 (CSL)"/>
    <property type="match status" value="1"/>
</dbReference>
<feature type="compositionally biased region" description="Polar residues" evidence="7">
    <location>
        <begin position="696"/>
        <end position="705"/>
    </location>
</feature>
<feature type="compositionally biased region" description="Polar residues" evidence="7">
    <location>
        <begin position="653"/>
        <end position="662"/>
    </location>
</feature>
<dbReference type="GO" id="GO:0001228">
    <property type="term" value="F:DNA-binding transcription activator activity, RNA polymerase II-specific"/>
    <property type="evidence" value="ECO:0007669"/>
    <property type="project" value="InterPro"/>
</dbReference>
<feature type="domain" description="RBP-J/Cbf11/Cbf12 DNA binding" evidence="8">
    <location>
        <begin position="120"/>
        <end position="448"/>
    </location>
</feature>
<dbReference type="InterPro" id="IPR037095">
    <property type="entry name" value="RBP-J/Cbf11_DNA-bd_sf"/>
</dbReference>
<dbReference type="Pfam" id="PF09271">
    <property type="entry name" value="LAG1-DNAbind"/>
    <property type="match status" value="1"/>
</dbReference>
<dbReference type="Proteomes" id="UP001355207">
    <property type="component" value="Chromosome 5"/>
</dbReference>
<dbReference type="InterPro" id="IPR015351">
    <property type="entry name" value="RBP-J/Cbf11/Cbf12_DNA-bd"/>
</dbReference>
<dbReference type="AlphaFoldDB" id="A0AAX4JVK6"/>
<evidence type="ECO:0000259" key="9">
    <source>
        <dbReference type="SMART" id="SM01268"/>
    </source>
</evidence>
<keyword evidence="11" id="KW-1185">Reference proteome</keyword>
<evidence type="ECO:0000256" key="1">
    <source>
        <dbReference type="ARBA" id="ARBA00004123"/>
    </source>
</evidence>
<dbReference type="Gene3D" id="2.80.10.50">
    <property type="match status" value="1"/>
</dbReference>
<dbReference type="RefSeq" id="XP_066076233.1">
    <property type="nucleotide sequence ID" value="XM_066220136.1"/>
</dbReference>
<accession>A0AAX4JVK6</accession>